<dbReference type="InterPro" id="IPR029058">
    <property type="entry name" value="AB_hydrolase_fold"/>
</dbReference>
<dbReference type="Gene3D" id="3.40.50.1820">
    <property type="entry name" value="alpha/beta hydrolase"/>
    <property type="match status" value="1"/>
</dbReference>
<accession>A0A1I8NKQ9</accession>
<dbReference type="VEuPathDB" id="VectorBase:MDOA016739"/>
<proteinExistence type="predicted"/>
<evidence type="ECO:0000313" key="4">
    <source>
        <dbReference type="EnsemblMetazoa" id="MDOA016739-PA"/>
    </source>
</evidence>
<feature type="domain" description="Carboxylesterase type B" evidence="3">
    <location>
        <begin position="168"/>
        <end position="207"/>
    </location>
</feature>
<reference evidence="4" key="1">
    <citation type="submission" date="2020-05" db="UniProtKB">
        <authorList>
            <consortium name="EnsemblMetazoa"/>
        </authorList>
    </citation>
    <scope>IDENTIFICATION</scope>
    <source>
        <strain evidence="4">Aabys</strain>
    </source>
</reference>
<evidence type="ECO:0000259" key="3">
    <source>
        <dbReference type="Pfam" id="PF00135"/>
    </source>
</evidence>
<feature type="compositionally biased region" description="Low complexity" evidence="2">
    <location>
        <begin position="66"/>
        <end position="84"/>
    </location>
</feature>
<organism evidence="4">
    <name type="scientific">Musca domestica</name>
    <name type="common">House fly</name>
    <dbReference type="NCBI Taxonomy" id="7370"/>
    <lineage>
        <taxon>Eukaryota</taxon>
        <taxon>Metazoa</taxon>
        <taxon>Ecdysozoa</taxon>
        <taxon>Arthropoda</taxon>
        <taxon>Hexapoda</taxon>
        <taxon>Insecta</taxon>
        <taxon>Pterygota</taxon>
        <taxon>Neoptera</taxon>
        <taxon>Endopterygota</taxon>
        <taxon>Diptera</taxon>
        <taxon>Brachycera</taxon>
        <taxon>Muscomorpha</taxon>
        <taxon>Muscoidea</taxon>
        <taxon>Muscidae</taxon>
        <taxon>Musca</taxon>
    </lineage>
</organism>
<feature type="region of interest" description="Disordered" evidence="2">
    <location>
        <begin position="57"/>
        <end position="96"/>
    </location>
</feature>
<dbReference type="Pfam" id="PF00135">
    <property type="entry name" value="COesterase"/>
    <property type="match status" value="1"/>
</dbReference>
<keyword evidence="1" id="KW-0325">Glycoprotein</keyword>
<name>A0A1I8NKQ9_MUSDO</name>
<gene>
    <name evidence="4" type="primary">105261919</name>
</gene>
<evidence type="ECO:0000256" key="2">
    <source>
        <dbReference type="SAM" id="MobiDB-lite"/>
    </source>
</evidence>
<dbReference type="SUPFAM" id="SSF53474">
    <property type="entry name" value="alpha/beta-Hydrolases"/>
    <property type="match status" value="1"/>
</dbReference>
<dbReference type="InterPro" id="IPR002018">
    <property type="entry name" value="CarbesteraseB"/>
</dbReference>
<dbReference type="AlphaFoldDB" id="A0A1I8NKQ9"/>
<evidence type="ECO:0000256" key="1">
    <source>
        <dbReference type="ARBA" id="ARBA00023180"/>
    </source>
</evidence>
<dbReference type="EnsemblMetazoa" id="MDOA016739-RA">
    <property type="protein sequence ID" value="MDOA016739-PA"/>
    <property type="gene ID" value="MDOA016739"/>
</dbReference>
<protein>
    <recommendedName>
        <fullName evidence="3">Carboxylesterase type B domain-containing protein</fullName>
    </recommendedName>
</protein>
<sequence length="208" mass="22275">MTCRRSLEYLAAALAVAVSIALLAFAISATHFKREQAKPGPSENKRGNITETQLLIGTTDVPLMPPTTTQSPSLLSSSSPSSPSETPPQPPSIVTTLMPPVMVHNITTSTAKNLLIDLTTVSPAVTPVTSNSIVHIDNDDWDSFEYAIVSTTSASALDPSTIEKDTHVVVNTSLGKIRGRFQKFRSGERGGYYSFKGIRYGQAPVGDR</sequence>
<dbReference type="VEuPathDB" id="VectorBase:MDOMA2_019010"/>